<dbReference type="InterPro" id="IPR050300">
    <property type="entry name" value="GDXG_lipolytic_enzyme"/>
</dbReference>
<dbReference type="PANTHER" id="PTHR48081:SF8">
    <property type="entry name" value="ALPHA_BETA HYDROLASE FOLD-3 DOMAIN-CONTAINING PROTEIN-RELATED"/>
    <property type="match status" value="1"/>
</dbReference>
<dbReference type="KEGG" id="pvr:PverR02_16010"/>
<reference evidence="5 6" key="1">
    <citation type="journal article" date="2020" name="Front. Microbiol.">
        <title>Genetic Organization of the aprX-lipA2 Operon Affects the Proteolytic Potential of Pseudomonas Species in Milk.</title>
        <authorList>
            <person name="Maier C."/>
            <person name="Huptas C."/>
            <person name="von Neubeck M."/>
            <person name="Scherer S."/>
            <person name="Wenning M."/>
            <person name="Lucking G."/>
        </authorList>
    </citation>
    <scope>NUCLEOTIDE SEQUENCE [LARGE SCALE GENOMIC DNA]</scope>
    <source>
        <strain evidence="5 6">WS 4671</strain>
    </source>
</reference>
<dbReference type="OrthoDB" id="9806180at2"/>
<evidence type="ECO:0000313" key="4">
    <source>
        <dbReference type="EMBL" id="MBI6648078.1"/>
    </source>
</evidence>
<keyword evidence="2 5" id="KW-0378">Hydrolase</keyword>
<dbReference type="GeneID" id="47556661"/>
<accession>A0A0R3B771</accession>
<proteinExistence type="inferred from homology"/>
<dbReference type="Proteomes" id="UP000614123">
    <property type="component" value="Unassembled WGS sequence"/>
</dbReference>
<sequence>MSPEQARREVRDAVVMDVSDLTLATPGQPVAVRLYRPARPAPAAVLMYFHGGGWVTGDLDTHDSFCRVMAEWAGCAVVAVDYPRPPEQRFPAAVKSCYAATVWIARHGASLGLDTRRIAVAGGGSGGGLAAVIGQMARDLGEAHIGFQLLLYPLLDCLARNRSRHDFATGFGLTAELLEWYVSHYVPADTPRAHPWLSPARDPCLQGLPAALIITAGCDPLRDEGRAFARRLKTAGVPVRHKEYPGMRHGFINHPAAEPAARRAVLLCAEALAGYFHPSAA</sequence>
<evidence type="ECO:0000313" key="7">
    <source>
        <dbReference type="Proteomes" id="UP000614123"/>
    </source>
</evidence>
<dbReference type="EMBL" id="JAEILD010000012">
    <property type="protein sequence ID" value="MBI6648078.1"/>
    <property type="molecule type" value="Genomic_DNA"/>
</dbReference>
<evidence type="ECO:0000256" key="2">
    <source>
        <dbReference type="ARBA" id="ARBA00022801"/>
    </source>
</evidence>
<evidence type="ECO:0000259" key="3">
    <source>
        <dbReference type="Pfam" id="PF07859"/>
    </source>
</evidence>
<comment type="similarity">
    <text evidence="1">Belongs to the 'GDXG' lipolytic enzyme family.</text>
</comment>
<name>A0A0R3B771_PSEVE</name>
<dbReference type="PROSITE" id="PS01173">
    <property type="entry name" value="LIPASE_GDXG_HIS"/>
    <property type="match status" value="1"/>
</dbReference>
<dbReference type="InterPro" id="IPR002168">
    <property type="entry name" value="Lipase_GDXG_HIS_AS"/>
</dbReference>
<gene>
    <name evidence="5" type="ORF">HBO43_10865</name>
    <name evidence="4" type="ORF">YA0849_03470</name>
</gene>
<comment type="caution">
    <text evidence="5">The sequence shown here is derived from an EMBL/GenBank/DDBJ whole genome shotgun (WGS) entry which is preliminary data.</text>
</comment>
<evidence type="ECO:0000256" key="1">
    <source>
        <dbReference type="ARBA" id="ARBA00010515"/>
    </source>
</evidence>
<dbReference type="InterPro" id="IPR029058">
    <property type="entry name" value="AB_hydrolase_fold"/>
</dbReference>
<protein>
    <submittedName>
        <fullName evidence="5">Alpha/beta hydrolase</fullName>
    </submittedName>
</protein>
<dbReference type="Pfam" id="PF07859">
    <property type="entry name" value="Abhydrolase_3"/>
    <property type="match status" value="1"/>
</dbReference>
<organism evidence="5 6">
    <name type="scientific">Pseudomonas veronii</name>
    <dbReference type="NCBI Taxonomy" id="76761"/>
    <lineage>
        <taxon>Bacteria</taxon>
        <taxon>Pseudomonadati</taxon>
        <taxon>Pseudomonadota</taxon>
        <taxon>Gammaproteobacteria</taxon>
        <taxon>Pseudomonadales</taxon>
        <taxon>Pseudomonadaceae</taxon>
        <taxon>Pseudomonas</taxon>
    </lineage>
</organism>
<evidence type="ECO:0000313" key="6">
    <source>
        <dbReference type="Proteomes" id="UP000552560"/>
    </source>
</evidence>
<dbReference type="EMBL" id="JAAQWE010000008">
    <property type="protein sequence ID" value="NMX97095.1"/>
    <property type="molecule type" value="Genomic_DNA"/>
</dbReference>
<dbReference type="RefSeq" id="WP_017846257.1">
    <property type="nucleotide sequence ID" value="NZ_CP018420.1"/>
</dbReference>
<reference evidence="4 7" key="2">
    <citation type="submission" date="2020-12" db="EMBL/GenBank/DDBJ databases">
        <title>Comparative genomic insights into the epidemiology and virulence of plant pathogenic Pseudomonads from Turkey.</title>
        <authorList>
            <person name="Dillon M."/>
            <person name="Ruiz-Bedoya T."/>
            <person name="Bendalovic-Torma C."/>
            <person name="Guttman K.M."/>
            <person name="Kwak H."/>
            <person name="Middleton M.A."/>
            <person name="Wang P.W."/>
            <person name="Horuz S."/>
            <person name="Aysan Y."/>
            <person name="Guttman D.S."/>
        </authorList>
    </citation>
    <scope>NUCLEOTIDE SEQUENCE [LARGE SCALE GENOMIC DNA]</scope>
    <source>
        <strain evidence="4 7">S4_EA_3a</strain>
    </source>
</reference>
<dbReference type="AlphaFoldDB" id="A0A0R3B771"/>
<dbReference type="GO" id="GO:0016787">
    <property type="term" value="F:hydrolase activity"/>
    <property type="evidence" value="ECO:0007669"/>
    <property type="project" value="UniProtKB-KW"/>
</dbReference>
<dbReference type="Gene3D" id="3.40.50.1820">
    <property type="entry name" value="alpha/beta hydrolase"/>
    <property type="match status" value="1"/>
</dbReference>
<dbReference type="InterPro" id="IPR013094">
    <property type="entry name" value="AB_hydrolase_3"/>
</dbReference>
<keyword evidence="7" id="KW-1185">Reference proteome</keyword>
<dbReference type="PANTHER" id="PTHR48081">
    <property type="entry name" value="AB HYDROLASE SUPERFAMILY PROTEIN C4A8.06C"/>
    <property type="match status" value="1"/>
</dbReference>
<dbReference type="SUPFAM" id="SSF53474">
    <property type="entry name" value="alpha/beta-Hydrolases"/>
    <property type="match status" value="1"/>
</dbReference>
<feature type="domain" description="Alpha/beta hydrolase fold-3" evidence="3">
    <location>
        <begin position="46"/>
        <end position="252"/>
    </location>
</feature>
<evidence type="ECO:0000313" key="5">
    <source>
        <dbReference type="EMBL" id="NMX97095.1"/>
    </source>
</evidence>
<dbReference type="Proteomes" id="UP000552560">
    <property type="component" value="Unassembled WGS sequence"/>
</dbReference>